<dbReference type="Pfam" id="PF03050">
    <property type="entry name" value="DDE_Tnp_IS66"/>
    <property type="match status" value="1"/>
</dbReference>
<evidence type="ECO:0000259" key="2">
    <source>
        <dbReference type="Pfam" id="PF03050"/>
    </source>
</evidence>
<evidence type="ECO:0000313" key="6">
    <source>
        <dbReference type="Proteomes" id="UP000217289"/>
    </source>
</evidence>
<gene>
    <name evidence="4" type="ORF">MEBOL_000886</name>
    <name evidence="5" type="ORF">MEBOL_006229</name>
</gene>
<proteinExistence type="predicted"/>
<dbReference type="RefSeq" id="WP_095976244.1">
    <property type="nucleotide sequence ID" value="NZ_CP022163.1"/>
</dbReference>
<dbReference type="InterPro" id="IPR024474">
    <property type="entry name" value="Znf_dom_IS66"/>
</dbReference>
<dbReference type="Proteomes" id="UP000217289">
    <property type="component" value="Chromosome"/>
</dbReference>
<dbReference type="KEGG" id="mbd:MEBOL_006229"/>
<keyword evidence="6" id="KW-1185">Reference proteome</keyword>
<name>A0A250I6G0_9BACT</name>
<dbReference type="AlphaFoldDB" id="A0A250I6G0"/>
<feature type="domain" description="Transposase IS66 central" evidence="2">
    <location>
        <begin position="176"/>
        <end position="450"/>
    </location>
</feature>
<dbReference type="NCBIfam" id="NF033517">
    <property type="entry name" value="transpos_IS66"/>
    <property type="match status" value="1"/>
</dbReference>
<evidence type="ECO:0000259" key="3">
    <source>
        <dbReference type="Pfam" id="PF13005"/>
    </source>
</evidence>
<sequence length="498" mass="55976">MGLQLETEKDVERLRQAALLLEAENRRLVARVVELTRKLMSAQGQDAEELQLRLREVERQLAQRTAELFGRSSEKRPRREQGEEDKDKEAAPGHGPRAQPTLPLLEVVHTLEEADKQCPQCGGALAEMEGCWEEAEEVDVVQRRFVLQRHKRQKYRCGCGGCVETALGPPKLQPGGRYSLDFAVEVAAAKYLDHLPLERQVRVMQREGLTVDSQTLWDQVDALARRLAPAHEALHAALLTREILGGDETRWPLLGSKSQTRWHAWALCAPDAVVYRIQEGRDAQAARHLLQDFDGIFMVDGLSTYESVAAGSGGKLTLVHCWMHARRKYVECAEAFPQAEEALEMIAALYAVEREYKEGPENLERLLELRQHKSRPLLERLHQWACAQRALPQSGLGQAIKYMSQRWTGLTRFVTDARVPLDNGATERAMRGLAVGRKNHYGSRSRRGTEVTALFYSLLETAKLCGVDPKRYLREAALAALRGDSIPLPHQLAPSAEG</sequence>
<reference evidence="4 6" key="1">
    <citation type="submission" date="2017-06" db="EMBL/GenBank/DDBJ databases">
        <authorList>
            <person name="Kim H.J."/>
            <person name="Triplett B.A."/>
        </authorList>
    </citation>
    <scope>NUCLEOTIDE SEQUENCE [LARGE SCALE GENOMIC DNA]</scope>
    <source>
        <strain evidence="4 6">DSM 14713</strain>
    </source>
</reference>
<feature type="compositionally biased region" description="Basic and acidic residues" evidence="1">
    <location>
        <begin position="72"/>
        <end position="91"/>
    </location>
</feature>
<evidence type="ECO:0000313" key="4">
    <source>
        <dbReference type="EMBL" id="ATB27444.1"/>
    </source>
</evidence>
<dbReference type="PANTHER" id="PTHR33678">
    <property type="entry name" value="BLL1576 PROTEIN"/>
    <property type="match status" value="1"/>
</dbReference>
<dbReference type="InterPro" id="IPR004291">
    <property type="entry name" value="Transposase_IS66_central"/>
</dbReference>
<protein>
    <submittedName>
        <fullName evidence="4">Uncharacterized protein</fullName>
    </submittedName>
</protein>
<dbReference type="OrthoDB" id="9800877at2"/>
<dbReference type="EMBL" id="CP022163">
    <property type="protein sequence ID" value="ATB32740.1"/>
    <property type="molecule type" value="Genomic_DNA"/>
</dbReference>
<feature type="region of interest" description="Disordered" evidence="1">
    <location>
        <begin position="66"/>
        <end position="100"/>
    </location>
</feature>
<dbReference type="PANTHER" id="PTHR33678:SF2">
    <property type="match status" value="1"/>
</dbReference>
<dbReference type="Pfam" id="PF13005">
    <property type="entry name" value="zf-IS66"/>
    <property type="match status" value="1"/>
</dbReference>
<organism evidence="4 6">
    <name type="scientific">Melittangium boletus DSM 14713</name>
    <dbReference type="NCBI Taxonomy" id="1294270"/>
    <lineage>
        <taxon>Bacteria</taxon>
        <taxon>Pseudomonadati</taxon>
        <taxon>Myxococcota</taxon>
        <taxon>Myxococcia</taxon>
        <taxon>Myxococcales</taxon>
        <taxon>Cystobacterineae</taxon>
        <taxon>Archangiaceae</taxon>
        <taxon>Melittangium</taxon>
    </lineage>
</organism>
<dbReference type="KEGG" id="mbd:MEBOL_000886"/>
<evidence type="ECO:0000256" key="1">
    <source>
        <dbReference type="SAM" id="MobiDB-lite"/>
    </source>
</evidence>
<feature type="domain" description="Transposase IS66 zinc-finger binding" evidence="3">
    <location>
        <begin position="115"/>
        <end position="159"/>
    </location>
</feature>
<accession>A0A250I6G0</accession>
<dbReference type="InterPro" id="IPR052344">
    <property type="entry name" value="Transposase-related"/>
</dbReference>
<evidence type="ECO:0000313" key="5">
    <source>
        <dbReference type="EMBL" id="ATB32740.1"/>
    </source>
</evidence>
<dbReference type="EMBL" id="CP022163">
    <property type="protein sequence ID" value="ATB27444.1"/>
    <property type="molecule type" value="Genomic_DNA"/>
</dbReference>